<dbReference type="Pfam" id="PF11013">
    <property type="entry name" value="DUF2851"/>
    <property type="match status" value="1"/>
</dbReference>
<sequence>METNMEKLLHYVWQHRIYPLGTLHTEDGAEIDIIDPGLHNFNAGPDFFNAKVKIGGKLWVGNVEIHERASDWFRHQHQQDAAYNNVVLHVVSVADEQALTLDGKSLPQLVLTVPPEILCNYKELLHEDTFPPCYRIIPHLPDIKKHAWLAALTAERLEDKTNRLRNYLQRTYNDWERTFFITLARNFGFSVNSEAFEEWAFLIEPSAVGKHRDNAFQVEAFFFGQAGLLDDAAVAQERRDDYFCRLQKEYTFLKHKFSLTPMDFHHWKFLRLRPQNFPHVRLSQLVDLYFRQGVNFSRILEARNLDSLRSLLRAEATDYWRRHYTFGIDSVENSKQLQNASLDLIIINTVAPLLFTYGKERLDESLCERAFNLLEETRTEHNFITRSWAAAGLPARNAADSQALIQLKREYCDKRDCIRCRFGSEYLRKTL</sequence>
<name>A0A7W5XXA3_9BACT</name>
<gene>
    <name evidence="1" type="ORF">FHS60_000596</name>
</gene>
<comment type="caution">
    <text evidence="1">The sequence shown here is derived from an EMBL/GenBank/DDBJ whole genome shotgun (WGS) entry which is preliminary data.</text>
</comment>
<proteinExistence type="predicted"/>
<dbReference type="InterPro" id="IPR021272">
    <property type="entry name" value="DUF2851"/>
</dbReference>
<evidence type="ECO:0008006" key="3">
    <source>
        <dbReference type="Google" id="ProtNLM"/>
    </source>
</evidence>
<organism evidence="1 2">
    <name type="scientific">Alloprevotella rava</name>
    <dbReference type="NCBI Taxonomy" id="671218"/>
    <lineage>
        <taxon>Bacteria</taxon>
        <taxon>Pseudomonadati</taxon>
        <taxon>Bacteroidota</taxon>
        <taxon>Bacteroidia</taxon>
        <taxon>Bacteroidales</taxon>
        <taxon>Prevotellaceae</taxon>
        <taxon>Alloprevotella</taxon>
    </lineage>
</organism>
<reference evidence="1 2" key="1">
    <citation type="submission" date="2020-08" db="EMBL/GenBank/DDBJ databases">
        <title>Genomic Encyclopedia of Type Strains, Phase IV (KMG-IV): sequencing the most valuable type-strain genomes for metagenomic binning, comparative biology and taxonomic classification.</title>
        <authorList>
            <person name="Goeker M."/>
        </authorList>
    </citation>
    <scope>NUCLEOTIDE SEQUENCE [LARGE SCALE GENOMIC DNA]</scope>
    <source>
        <strain evidence="1 2">DSM 22548</strain>
    </source>
</reference>
<dbReference type="Proteomes" id="UP000541425">
    <property type="component" value="Unassembled WGS sequence"/>
</dbReference>
<dbReference type="EMBL" id="JACICA010000002">
    <property type="protein sequence ID" value="MBB3702143.1"/>
    <property type="molecule type" value="Genomic_DNA"/>
</dbReference>
<dbReference type="AlphaFoldDB" id="A0A7W5XXA3"/>
<dbReference type="RefSeq" id="WP_183694692.1">
    <property type="nucleotide sequence ID" value="NZ_JACICA010000002.1"/>
</dbReference>
<evidence type="ECO:0000313" key="2">
    <source>
        <dbReference type="Proteomes" id="UP000541425"/>
    </source>
</evidence>
<protein>
    <recommendedName>
        <fullName evidence="3">DUF2851 family protein</fullName>
    </recommendedName>
</protein>
<evidence type="ECO:0000313" key="1">
    <source>
        <dbReference type="EMBL" id="MBB3702143.1"/>
    </source>
</evidence>
<accession>A0A7W5XXA3</accession>